<dbReference type="GO" id="GO:0000160">
    <property type="term" value="P:phosphorelay signal transduction system"/>
    <property type="evidence" value="ECO:0007669"/>
    <property type="project" value="InterPro"/>
</dbReference>
<dbReference type="PROSITE" id="PS00622">
    <property type="entry name" value="HTH_LUXR_1"/>
    <property type="match status" value="1"/>
</dbReference>
<keyword evidence="3 8" id="KW-0238">DNA-binding</keyword>
<keyword evidence="4" id="KW-0804">Transcription</keyword>
<dbReference type="InterPro" id="IPR001789">
    <property type="entry name" value="Sig_transdc_resp-reg_receiver"/>
</dbReference>
<evidence type="ECO:0000313" key="9">
    <source>
        <dbReference type="Proteomes" id="UP000199103"/>
    </source>
</evidence>
<dbReference type="RefSeq" id="WP_091518540.1">
    <property type="nucleotide sequence ID" value="NZ_LT629772.1"/>
</dbReference>
<feature type="domain" description="HTH luxR-type" evidence="6">
    <location>
        <begin position="148"/>
        <end position="213"/>
    </location>
</feature>
<dbReference type="CDD" id="cd17535">
    <property type="entry name" value="REC_NarL-like"/>
    <property type="match status" value="1"/>
</dbReference>
<dbReference type="PRINTS" id="PR00038">
    <property type="entry name" value="HTHLUXR"/>
</dbReference>
<evidence type="ECO:0000256" key="2">
    <source>
        <dbReference type="ARBA" id="ARBA00023015"/>
    </source>
</evidence>
<dbReference type="SUPFAM" id="SSF46894">
    <property type="entry name" value="C-terminal effector domain of the bipartite response regulators"/>
    <property type="match status" value="1"/>
</dbReference>
<protein>
    <submittedName>
        <fullName evidence="8">DNA-binding response regulator, NarL/FixJ family, contains REC and HTH domains</fullName>
    </submittedName>
</protein>
<dbReference type="CDD" id="cd06170">
    <property type="entry name" value="LuxR_C_like"/>
    <property type="match status" value="1"/>
</dbReference>
<feature type="domain" description="Response regulatory" evidence="7">
    <location>
        <begin position="3"/>
        <end position="119"/>
    </location>
</feature>
<dbReference type="InterPro" id="IPR011006">
    <property type="entry name" value="CheY-like_superfamily"/>
</dbReference>
<dbReference type="GO" id="GO:0006355">
    <property type="term" value="P:regulation of DNA-templated transcription"/>
    <property type="evidence" value="ECO:0007669"/>
    <property type="project" value="InterPro"/>
</dbReference>
<keyword evidence="2" id="KW-0805">Transcription regulation</keyword>
<dbReference type="InterPro" id="IPR058245">
    <property type="entry name" value="NreC/VraR/RcsB-like_REC"/>
</dbReference>
<evidence type="ECO:0000313" key="8">
    <source>
        <dbReference type="EMBL" id="SDR89123.1"/>
    </source>
</evidence>
<dbReference type="AlphaFoldDB" id="A0A1H1MQI3"/>
<evidence type="ECO:0000259" key="7">
    <source>
        <dbReference type="PROSITE" id="PS50110"/>
    </source>
</evidence>
<keyword evidence="1 5" id="KW-0597">Phosphoprotein</keyword>
<dbReference type="SUPFAM" id="SSF52172">
    <property type="entry name" value="CheY-like"/>
    <property type="match status" value="1"/>
</dbReference>
<accession>A0A1H1MQI3</accession>
<name>A0A1H1MQI3_9ACTN</name>
<dbReference type="InterPro" id="IPR016032">
    <property type="entry name" value="Sig_transdc_resp-reg_C-effctor"/>
</dbReference>
<reference evidence="8 9" key="1">
    <citation type="submission" date="2016-10" db="EMBL/GenBank/DDBJ databases">
        <authorList>
            <person name="de Groot N.N."/>
        </authorList>
    </citation>
    <scope>NUCLEOTIDE SEQUENCE [LARGE SCALE GENOMIC DNA]</scope>
    <source>
        <strain evidence="8 9">DSM 21800</strain>
    </source>
</reference>
<dbReference type="GO" id="GO:0003677">
    <property type="term" value="F:DNA binding"/>
    <property type="evidence" value="ECO:0007669"/>
    <property type="project" value="UniProtKB-KW"/>
</dbReference>
<evidence type="ECO:0000256" key="3">
    <source>
        <dbReference type="ARBA" id="ARBA00023125"/>
    </source>
</evidence>
<dbReference type="SMART" id="SM00421">
    <property type="entry name" value="HTH_LUXR"/>
    <property type="match status" value="1"/>
</dbReference>
<dbReference type="Proteomes" id="UP000199103">
    <property type="component" value="Chromosome I"/>
</dbReference>
<dbReference type="Pfam" id="PF00196">
    <property type="entry name" value="GerE"/>
    <property type="match status" value="1"/>
</dbReference>
<dbReference type="PANTHER" id="PTHR43214">
    <property type="entry name" value="TWO-COMPONENT RESPONSE REGULATOR"/>
    <property type="match status" value="1"/>
</dbReference>
<evidence type="ECO:0000256" key="1">
    <source>
        <dbReference type="ARBA" id="ARBA00022553"/>
    </source>
</evidence>
<keyword evidence="9" id="KW-1185">Reference proteome</keyword>
<dbReference type="Gene3D" id="3.40.50.2300">
    <property type="match status" value="1"/>
</dbReference>
<sequence length="219" mass="23401">MITVLLVDDDPMVRTGLRLIIGGDSSIDIVGEASDGVQALEMIDSTGPDVVLLDIRMPVLDGLRVLQRLSGRDGPPAVIVLTTFHADDYVLRALREGARGFLLKDADPAEIVSAITSVQRGEHALSPAVTATVIDAAAANRPAVDPALQRAVAELTDREREVAVLMAQGLSNQEIGQRLYLSLATVKANLTRVFTKLGSDNRVSAAMQIRDAGLLDQER</sequence>
<dbReference type="PROSITE" id="PS50110">
    <property type="entry name" value="RESPONSE_REGULATORY"/>
    <property type="match status" value="1"/>
</dbReference>
<dbReference type="PROSITE" id="PS50043">
    <property type="entry name" value="HTH_LUXR_2"/>
    <property type="match status" value="1"/>
</dbReference>
<dbReference type="PANTHER" id="PTHR43214:SF24">
    <property type="entry name" value="TRANSCRIPTIONAL REGULATORY PROTEIN NARL-RELATED"/>
    <property type="match status" value="1"/>
</dbReference>
<dbReference type="Pfam" id="PF00072">
    <property type="entry name" value="Response_reg"/>
    <property type="match status" value="1"/>
</dbReference>
<evidence type="ECO:0000256" key="4">
    <source>
        <dbReference type="ARBA" id="ARBA00023163"/>
    </source>
</evidence>
<organism evidence="8 9">
    <name type="scientific">Microlunatus soli</name>
    <dbReference type="NCBI Taxonomy" id="630515"/>
    <lineage>
        <taxon>Bacteria</taxon>
        <taxon>Bacillati</taxon>
        <taxon>Actinomycetota</taxon>
        <taxon>Actinomycetes</taxon>
        <taxon>Propionibacteriales</taxon>
        <taxon>Propionibacteriaceae</taxon>
        <taxon>Microlunatus</taxon>
    </lineage>
</organism>
<gene>
    <name evidence="8" type="ORF">SAMN04489812_0225</name>
</gene>
<dbReference type="SMART" id="SM00448">
    <property type="entry name" value="REC"/>
    <property type="match status" value="1"/>
</dbReference>
<proteinExistence type="predicted"/>
<dbReference type="STRING" id="630515.SAMN04489812_0225"/>
<dbReference type="InterPro" id="IPR000792">
    <property type="entry name" value="Tscrpt_reg_LuxR_C"/>
</dbReference>
<evidence type="ECO:0000259" key="6">
    <source>
        <dbReference type="PROSITE" id="PS50043"/>
    </source>
</evidence>
<feature type="modified residue" description="4-aspartylphosphate" evidence="5">
    <location>
        <position position="54"/>
    </location>
</feature>
<dbReference type="EMBL" id="LT629772">
    <property type="protein sequence ID" value="SDR89123.1"/>
    <property type="molecule type" value="Genomic_DNA"/>
</dbReference>
<evidence type="ECO:0000256" key="5">
    <source>
        <dbReference type="PROSITE-ProRule" id="PRU00169"/>
    </source>
</evidence>
<dbReference type="OrthoDB" id="9808843at2"/>
<dbReference type="InterPro" id="IPR039420">
    <property type="entry name" value="WalR-like"/>
</dbReference>